<evidence type="ECO:0000256" key="1">
    <source>
        <dbReference type="ARBA" id="ARBA00004123"/>
    </source>
</evidence>
<dbReference type="AlphaFoldDB" id="A0A507B4C0"/>
<dbReference type="SUPFAM" id="SSF48371">
    <property type="entry name" value="ARM repeat"/>
    <property type="match status" value="1"/>
</dbReference>
<dbReference type="GeneID" id="41979413"/>
<evidence type="ECO:0000313" key="6">
    <source>
        <dbReference type="EMBL" id="TPX17965.1"/>
    </source>
</evidence>
<keyword evidence="4" id="KW-0539">Nucleus</keyword>
<dbReference type="Pfam" id="PF25758">
    <property type="entry name" value="TPR_IPO11"/>
    <property type="match status" value="1"/>
</dbReference>
<evidence type="ECO:0000256" key="3">
    <source>
        <dbReference type="ARBA" id="ARBA00022448"/>
    </source>
</evidence>
<proteinExistence type="inferred from homology"/>
<evidence type="ECO:0000256" key="2">
    <source>
        <dbReference type="ARBA" id="ARBA00007991"/>
    </source>
</evidence>
<dbReference type="InterPro" id="IPR016024">
    <property type="entry name" value="ARM-type_fold"/>
</dbReference>
<reference evidence="6 7" key="1">
    <citation type="submission" date="2019-06" db="EMBL/GenBank/DDBJ databases">
        <title>Draft genome sequence of the filamentous fungus Phialemoniopsis curvata isolated from diesel fuel.</title>
        <authorList>
            <person name="Varaljay V.A."/>
            <person name="Lyon W.J."/>
            <person name="Crouch A.L."/>
            <person name="Drake C.E."/>
            <person name="Hollomon J.M."/>
            <person name="Nadeau L.J."/>
            <person name="Nunn H.S."/>
            <person name="Stevenson B.S."/>
            <person name="Bojanowski C.L."/>
            <person name="Crookes-Goodson W.J."/>
        </authorList>
    </citation>
    <scope>NUCLEOTIDE SEQUENCE [LARGE SCALE GENOMIC DNA]</scope>
    <source>
        <strain evidence="6 7">D216</strain>
    </source>
</reference>
<dbReference type="InterPro" id="IPR001494">
    <property type="entry name" value="Importin-beta_N"/>
</dbReference>
<comment type="similarity">
    <text evidence="2">Belongs to the importin beta family.</text>
</comment>
<dbReference type="RefSeq" id="XP_030999676.1">
    <property type="nucleotide sequence ID" value="XM_031134753.1"/>
</dbReference>
<keyword evidence="7" id="KW-1185">Reference proteome</keyword>
<dbReference type="FunCoup" id="A0A507B4C0">
    <property type="interactions" value="1008"/>
</dbReference>
<dbReference type="SMART" id="SM00913">
    <property type="entry name" value="IBN_N"/>
    <property type="match status" value="1"/>
</dbReference>
<dbReference type="Pfam" id="PF03810">
    <property type="entry name" value="IBN_N"/>
    <property type="match status" value="1"/>
</dbReference>
<keyword evidence="3" id="KW-0813">Transport</keyword>
<accession>A0A507B4C0</accession>
<sequence length="1047" mass="117617">MSFAIEVPGETVPLNFQDLCRALQAGTSTDHNQRQSAGTQLTEWEAHEDFFPSLQTVYLDKTLPHDIRFLAIILFKNGVDKYWRFSASRNTIKRDRKALIRSRLFQGTIDEEDKPLAALNTVAAAKIVRIDYPQEWPDALSTIIELLRASRSSNPAHLYGALLILLRVVKELSAARLRRSQTALQAVTPEIVQLLGEIYSANTASWLEFLTSGRGDEDAADYAMQNSLAALKTLRRLMTSGYEYPHNSDLVREVWGLSQSQFAQFLGFISHDSRIPAPYQDVVGKHLLQFTKLHIEMCEGHPASFANLPNSLPLVHAYWELVVNFADVFDKSGGIRQSAGDNPEGKSKLEGPLLERLALKGLLLIRACIAMVFKPQFTFKYRSQEVKKEQEQASHLVKTELLTNDFVLQVVNVIITKLFIFRQSDLEAWEESPEEWESQERDAGEAWQWQVRPCAERVFLDLLIHYKDILGPPLLSYFQTAMQSGSEIVLKEAVYTAMGSAASTIHTSFDFSSFVESTIVGDVQQQGPLAKVLRRRIAILLSQWVPVHIEDRIRPIVFDIFRHFMSSEDAANDEVVRITAARQFKAVVDAYEFSSDLFMPYASDILSRLITILREVEVDETRLAILESTRACVSRMDKNIAQVSDQLMASLPAMWNVAGEDNYMIKQSVLGLLSNIIMALGADSQRYHHSVLPLIDQALDTSSAIHQFLLEDAVDVWRSVMTMAPTPLSPELCQLEPRIHAFCEYDSGVSEGAVEIIKRYIMGGQQSVIADLRIMLPTLAALVKAVDSKHREQVSSASKCLEYMIRVAQDYGGVDGLRLAVSTLHSLGFLSRMFQELHEAWEARQTTGPKARPSRLDTMKKTQYFNILARIAYGDPGYFAEVLASIGGGGGDLAQMWKWLVDEWFESSGNMADLEPQKMSCLALTRMTELPEPVQSLTQSRLQDYLTMWTTIAADVHEGDLGGPDALVWVDVQPDEWDSPASAAEKEFLARDPVHREATFPFVQARLQALVERAGGQARFAEEWLVNVDKEVVAEFEALVQGRAKES</sequence>
<dbReference type="PANTHER" id="PTHR10997:SF7">
    <property type="entry name" value="IMPORTIN-11"/>
    <property type="match status" value="1"/>
</dbReference>
<dbReference type="PROSITE" id="PS50166">
    <property type="entry name" value="IMPORTIN_B_NT"/>
    <property type="match status" value="1"/>
</dbReference>
<dbReference type="OrthoDB" id="361693at2759"/>
<dbReference type="STRING" id="1093900.A0A507B4C0"/>
<evidence type="ECO:0000313" key="7">
    <source>
        <dbReference type="Proteomes" id="UP000319257"/>
    </source>
</evidence>
<dbReference type="FunFam" id="1.25.10.10:FF:000362">
    <property type="entry name" value="Importin 11, putative"/>
    <property type="match status" value="1"/>
</dbReference>
<name>A0A507B4C0_9PEZI</name>
<dbReference type="GO" id="GO:0031267">
    <property type="term" value="F:small GTPase binding"/>
    <property type="evidence" value="ECO:0007669"/>
    <property type="project" value="InterPro"/>
</dbReference>
<organism evidence="6 7">
    <name type="scientific">Thyridium curvatum</name>
    <dbReference type="NCBI Taxonomy" id="1093900"/>
    <lineage>
        <taxon>Eukaryota</taxon>
        <taxon>Fungi</taxon>
        <taxon>Dikarya</taxon>
        <taxon>Ascomycota</taxon>
        <taxon>Pezizomycotina</taxon>
        <taxon>Sordariomycetes</taxon>
        <taxon>Sordariomycetidae</taxon>
        <taxon>Thyridiales</taxon>
        <taxon>Thyridiaceae</taxon>
        <taxon>Thyridium</taxon>
    </lineage>
</organism>
<dbReference type="Proteomes" id="UP000319257">
    <property type="component" value="Unassembled WGS sequence"/>
</dbReference>
<dbReference type="PANTHER" id="PTHR10997">
    <property type="entry name" value="IMPORTIN-7, 8, 11"/>
    <property type="match status" value="1"/>
</dbReference>
<dbReference type="InterPro" id="IPR058669">
    <property type="entry name" value="TPR_IPO7/11-like"/>
</dbReference>
<dbReference type="Gene3D" id="1.25.10.10">
    <property type="entry name" value="Leucine-rich Repeat Variant"/>
    <property type="match status" value="1"/>
</dbReference>
<dbReference type="GO" id="GO:0005635">
    <property type="term" value="C:nuclear envelope"/>
    <property type="evidence" value="ECO:0007669"/>
    <property type="project" value="TreeGrafter"/>
</dbReference>
<dbReference type="GO" id="GO:0006606">
    <property type="term" value="P:protein import into nucleus"/>
    <property type="evidence" value="ECO:0007669"/>
    <property type="project" value="TreeGrafter"/>
</dbReference>
<comment type="caution">
    <text evidence="6">The sequence shown here is derived from an EMBL/GenBank/DDBJ whole genome shotgun (WGS) entry which is preliminary data.</text>
</comment>
<dbReference type="GO" id="GO:0005829">
    <property type="term" value="C:cytosol"/>
    <property type="evidence" value="ECO:0007669"/>
    <property type="project" value="TreeGrafter"/>
</dbReference>
<dbReference type="InParanoid" id="A0A507B4C0"/>
<protein>
    <recommendedName>
        <fullName evidence="5">Importin N-terminal domain-containing protein</fullName>
    </recommendedName>
</protein>
<evidence type="ECO:0000256" key="4">
    <source>
        <dbReference type="ARBA" id="ARBA00023242"/>
    </source>
</evidence>
<comment type="subcellular location">
    <subcellularLocation>
        <location evidence="1">Nucleus</location>
    </subcellularLocation>
</comment>
<dbReference type="EMBL" id="SKBQ01000127">
    <property type="protein sequence ID" value="TPX17965.1"/>
    <property type="molecule type" value="Genomic_DNA"/>
</dbReference>
<feature type="domain" description="Importin N-terminal" evidence="5">
    <location>
        <begin position="37"/>
        <end position="110"/>
    </location>
</feature>
<evidence type="ECO:0000259" key="5">
    <source>
        <dbReference type="PROSITE" id="PS50166"/>
    </source>
</evidence>
<gene>
    <name evidence="6" type="ORF">E0L32_011966</name>
</gene>
<dbReference type="InterPro" id="IPR011989">
    <property type="entry name" value="ARM-like"/>
</dbReference>